<dbReference type="RefSeq" id="WP_179691716.1">
    <property type="nucleotide sequence ID" value="NZ_BMLC01000002.1"/>
</dbReference>
<comment type="similarity">
    <text evidence="1">Belongs to the FGGY kinase family.</text>
</comment>
<evidence type="ECO:0000313" key="8">
    <source>
        <dbReference type="EMBL" id="SOE45521.1"/>
    </source>
</evidence>
<evidence type="ECO:0000256" key="4">
    <source>
        <dbReference type="ARBA" id="ARBA00022777"/>
    </source>
</evidence>
<dbReference type="PIRSF" id="PIRSF000538">
    <property type="entry name" value="GlpK"/>
    <property type="match status" value="1"/>
</dbReference>
<evidence type="ECO:0000256" key="1">
    <source>
        <dbReference type="ARBA" id="ARBA00009156"/>
    </source>
</evidence>
<feature type="domain" description="Carbohydrate kinase FGGY N-terminal" evidence="6">
    <location>
        <begin position="6"/>
        <end position="248"/>
    </location>
</feature>
<proteinExistence type="inferred from homology"/>
<dbReference type="InterPro" id="IPR018485">
    <property type="entry name" value="FGGY_C"/>
</dbReference>
<keyword evidence="2" id="KW-0808">Transferase</keyword>
<dbReference type="AlphaFoldDB" id="A0A2C8Y5T0"/>
<dbReference type="PANTHER" id="PTHR10196:SF69">
    <property type="entry name" value="GLYCEROL KINASE"/>
    <property type="match status" value="1"/>
</dbReference>
<dbReference type="GO" id="GO:0019563">
    <property type="term" value="P:glycerol catabolic process"/>
    <property type="evidence" value="ECO:0007669"/>
    <property type="project" value="TreeGrafter"/>
</dbReference>
<dbReference type="Pfam" id="PF00370">
    <property type="entry name" value="FGGY_N"/>
    <property type="match status" value="1"/>
</dbReference>
<sequence length="499" mass="52533">MPGTQIIAIDCGTQSVRCLIVDVDTGAHSVGATESIALRPMVGNRIEVDPGLIAAATIRVLRSTLALCPTPVSIAITNMRETAIAWDKKTGEPVHDGIMWMSQQSQNIVDRWSDAGLSEQIRVKTGLSNHTFFFGSKIAWLLDARPDIGADAAAGRVAVGTVDSWLLFVLTGGATHATDVSNASRYQLLNLQDLEWDGELAEALGIPLAALPAIHPTSSDFGFTDVGIVGARIPITGMIGDQQASLLGHDCVSVGDAKATFGTSCVVGVNLGAEATLGEGLVTSVAWSHANESVVYEMEGSAFHSGFTVTWLDRILQLPANSNALVTRSTVPPEGRVAVVPSFTELGAPRWLKGRGASIHGLTMDTDARDILRAGIESMAFQAFDLVSAVPNAQRHGPLSVDGGAASNDYMCQLLADLANRVIVRPPSRELTGFGAARAAAAFLGIDIPASSREEGACAQFVPAADRSYAEGGFEHWQKVTQSTLEAGSREARVPELLG</sequence>
<dbReference type="InterPro" id="IPR043129">
    <property type="entry name" value="ATPase_NBD"/>
</dbReference>
<dbReference type="Pfam" id="PF02782">
    <property type="entry name" value="FGGY_C"/>
    <property type="match status" value="1"/>
</dbReference>
<dbReference type="Gene3D" id="3.30.420.40">
    <property type="match status" value="2"/>
</dbReference>
<dbReference type="InterPro" id="IPR018484">
    <property type="entry name" value="FGGY_N"/>
</dbReference>
<dbReference type="GO" id="GO:0005829">
    <property type="term" value="C:cytosol"/>
    <property type="evidence" value="ECO:0007669"/>
    <property type="project" value="TreeGrafter"/>
</dbReference>
<dbReference type="GO" id="GO:0004370">
    <property type="term" value="F:glycerol kinase activity"/>
    <property type="evidence" value="ECO:0007669"/>
    <property type="project" value="TreeGrafter"/>
</dbReference>
<gene>
    <name evidence="8" type="ORF">SAMN06296378_0031</name>
</gene>
<accession>A0A2C8Y5T0</accession>
<name>A0A2C8Y5T0_9MICO</name>
<evidence type="ECO:0000256" key="5">
    <source>
        <dbReference type="ARBA" id="ARBA00022840"/>
    </source>
</evidence>
<evidence type="ECO:0000256" key="2">
    <source>
        <dbReference type="ARBA" id="ARBA00022679"/>
    </source>
</evidence>
<keyword evidence="4 8" id="KW-0418">Kinase</keyword>
<keyword evidence="3" id="KW-0547">Nucleotide-binding</keyword>
<dbReference type="PANTHER" id="PTHR10196">
    <property type="entry name" value="SUGAR KINASE"/>
    <property type="match status" value="1"/>
</dbReference>
<evidence type="ECO:0000259" key="7">
    <source>
        <dbReference type="Pfam" id="PF02782"/>
    </source>
</evidence>
<keyword evidence="5" id="KW-0067">ATP-binding</keyword>
<keyword evidence="9" id="KW-1185">Reference proteome</keyword>
<dbReference type="GO" id="GO:0005524">
    <property type="term" value="F:ATP binding"/>
    <property type="evidence" value="ECO:0007669"/>
    <property type="project" value="UniProtKB-KW"/>
</dbReference>
<evidence type="ECO:0000259" key="6">
    <source>
        <dbReference type="Pfam" id="PF00370"/>
    </source>
</evidence>
<evidence type="ECO:0000256" key="3">
    <source>
        <dbReference type="ARBA" id="ARBA00022741"/>
    </source>
</evidence>
<organism evidence="8 9">
    <name type="scientific">Salinibacterium xinjiangense</name>
    <dbReference type="NCBI Taxonomy" id="386302"/>
    <lineage>
        <taxon>Bacteria</taxon>
        <taxon>Bacillati</taxon>
        <taxon>Actinomycetota</taxon>
        <taxon>Actinomycetes</taxon>
        <taxon>Micrococcales</taxon>
        <taxon>Microbacteriaceae</taxon>
        <taxon>Salinibacterium</taxon>
    </lineage>
</organism>
<protein>
    <submittedName>
        <fullName evidence="8">Glycerol kinase</fullName>
    </submittedName>
</protein>
<dbReference type="Proteomes" id="UP000219440">
    <property type="component" value="Unassembled WGS sequence"/>
</dbReference>
<feature type="domain" description="Carbohydrate kinase FGGY C-terminal" evidence="7">
    <location>
        <begin position="258"/>
        <end position="442"/>
    </location>
</feature>
<reference evidence="8 9" key="1">
    <citation type="submission" date="2017-09" db="EMBL/GenBank/DDBJ databases">
        <authorList>
            <person name="Ehlers B."/>
            <person name="Leendertz F.H."/>
        </authorList>
    </citation>
    <scope>NUCLEOTIDE SEQUENCE [LARGE SCALE GENOMIC DNA]</scope>
    <source>
        <strain evidence="8 9">CGMCC 1.05381</strain>
    </source>
</reference>
<evidence type="ECO:0000313" key="9">
    <source>
        <dbReference type="Proteomes" id="UP000219440"/>
    </source>
</evidence>
<dbReference type="SUPFAM" id="SSF53067">
    <property type="entry name" value="Actin-like ATPase domain"/>
    <property type="match status" value="2"/>
</dbReference>
<dbReference type="EMBL" id="OCST01000001">
    <property type="protein sequence ID" value="SOE45521.1"/>
    <property type="molecule type" value="Genomic_DNA"/>
</dbReference>
<dbReference type="InterPro" id="IPR000577">
    <property type="entry name" value="Carb_kinase_FGGY"/>
</dbReference>